<feature type="transmembrane region" description="Helical" evidence="6">
    <location>
        <begin position="6"/>
        <end position="28"/>
    </location>
</feature>
<feature type="transmembrane region" description="Helical" evidence="6">
    <location>
        <begin position="146"/>
        <end position="167"/>
    </location>
</feature>
<feature type="transmembrane region" description="Helical" evidence="6">
    <location>
        <begin position="108"/>
        <end position="126"/>
    </location>
</feature>
<dbReference type="InterPro" id="IPR001123">
    <property type="entry name" value="LeuE-type"/>
</dbReference>
<dbReference type="Proteomes" id="UP000190787">
    <property type="component" value="Unassembled WGS sequence"/>
</dbReference>
<sequence length="203" mass="21254">MELVAFWAGLKLGLGLIVAIGAQNAFVLRQGLRREHVFAVALFCALSDAVLIALGVSGFAAASMALPWLPETLRWGGVAFLSWYATRSALAAIRGGEHLDPSAGSAPSLRAVLVTVAAFTWANPHVWLDTVVLLGAVSAQFAGARISFATGAIVASFLFFFALAYGARLLAPLFAKESAWRVLDALIAVLMGSIAWKLAAGAL</sequence>
<evidence type="ECO:0000256" key="3">
    <source>
        <dbReference type="ARBA" id="ARBA00022692"/>
    </source>
</evidence>
<dbReference type="Pfam" id="PF01810">
    <property type="entry name" value="LysE"/>
    <property type="match status" value="1"/>
</dbReference>
<keyword evidence="8" id="KW-1185">Reference proteome</keyword>
<evidence type="ECO:0000313" key="7">
    <source>
        <dbReference type="EMBL" id="OOY22583.1"/>
    </source>
</evidence>
<evidence type="ECO:0000256" key="4">
    <source>
        <dbReference type="ARBA" id="ARBA00022989"/>
    </source>
</evidence>
<dbReference type="PANTHER" id="PTHR30086:SF20">
    <property type="entry name" value="ARGININE EXPORTER PROTEIN ARGO-RELATED"/>
    <property type="match status" value="1"/>
</dbReference>
<evidence type="ECO:0000313" key="8">
    <source>
        <dbReference type="Proteomes" id="UP000190787"/>
    </source>
</evidence>
<keyword evidence="3 6" id="KW-0812">Transmembrane</keyword>
<comment type="subcellular location">
    <subcellularLocation>
        <location evidence="1">Cell membrane</location>
        <topology evidence="1">Multi-pass membrane protein</topology>
    </subcellularLocation>
</comment>
<reference evidence="7 8" key="1">
    <citation type="submission" date="2016-11" db="EMBL/GenBank/DDBJ databases">
        <title>A multilocus sequence analysis scheme for characterization of bacteria in the genus Thioclava.</title>
        <authorList>
            <person name="Liu Y."/>
            <person name="Shao Z."/>
        </authorList>
    </citation>
    <scope>NUCLEOTIDE SEQUENCE [LARGE SCALE GENOMIC DNA]</scope>
    <source>
        <strain evidence="7 8">TAW-CT134</strain>
    </source>
</reference>
<keyword evidence="5 6" id="KW-0472">Membrane</keyword>
<accession>A0ABX3MSH9</accession>
<proteinExistence type="predicted"/>
<organism evidence="7 8">
    <name type="scientific">Thioclava sediminum</name>
    <dbReference type="NCBI Taxonomy" id="1915319"/>
    <lineage>
        <taxon>Bacteria</taxon>
        <taxon>Pseudomonadati</taxon>
        <taxon>Pseudomonadota</taxon>
        <taxon>Alphaproteobacteria</taxon>
        <taxon>Rhodobacterales</taxon>
        <taxon>Paracoccaceae</taxon>
        <taxon>Thioclava</taxon>
    </lineage>
</organism>
<evidence type="ECO:0000256" key="2">
    <source>
        <dbReference type="ARBA" id="ARBA00022475"/>
    </source>
</evidence>
<evidence type="ECO:0000256" key="1">
    <source>
        <dbReference type="ARBA" id="ARBA00004651"/>
    </source>
</evidence>
<dbReference type="RefSeq" id="WP_078606130.1">
    <property type="nucleotide sequence ID" value="NZ_MPZV01000005.1"/>
</dbReference>
<keyword evidence="4 6" id="KW-1133">Transmembrane helix</keyword>
<protein>
    <submittedName>
        <fullName evidence="7">Amino acid transporter</fullName>
    </submittedName>
</protein>
<feature type="transmembrane region" description="Helical" evidence="6">
    <location>
        <begin position="179"/>
        <end position="199"/>
    </location>
</feature>
<dbReference type="EMBL" id="MPZV01000005">
    <property type="protein sequence ID" value="OOY22583.1"/>
    <property type="molecule type" value="Genomic_DNA"/>
</dbReference>
<evidence type="ECO:0000256" key="5">
    <source>
        <dbReference type="ARBA" id="ARBA00023136"/>
    </source>
</evidence>
<comment type="caution">
    <text evidence="7">The sequence shown here is derived from an EMBL/GenBank/DDBJ whole genome shotgun (WGS) entry which is preliminary data.</text>
</comment>
<evidence type="ECO:0000256" key="6">
    <source>
        <dbReference type="SAM" id="Phobius"/>
    </source>
</evidence>
<dbReference type="PANTHER" id="PTHR30086">
    <property type="entry name" value="ARGININE EXPORTER PROTEIN ARGO"/>
    <property type="match status" value="1"/>
</dbReference>
<feature type="transmembrane region" description="Helical" evidence="6">
    <location>
        <begin position="40"/>
        <end position="69"/>
    </location>
</feature>
<keyword evidence="2" id="KW-1003">Cell membrane</keyword>
<gene>
    <name evidence="7" type="ORF">BMI91_18120</name>
</gene>
<name>A0ABX3MSH9_9RHOB</name>